<feature type="domain" description="VOC" evidence="1">
    <location>
        <begin position="50"/>
        <end position="178"/>
    </location>
</feature>
<dbReference type="InterPro" id="IPR029068">
    <property type="entry name" value="Glyas_Bleomycin-R_OHBP_Dase"/>
</dbReference>
<dbReference type="HOGENOM" id="CLU_046006_6_1_1"/>
<dbReference type="PANTHER" id="PTHR35006:SF2">
    <property type="entry name" value="GLYOXALASE FAMILY PROTEIN (AFU_ORTHOLOGUE AFUA_5G14830)"/>
    <property type="match status" value="1"/>
</dbReference>
<sequence>MSRTFQDAERRCVAFSTRHIYSPIVCQMIPRPNSQHSTPILSAASVRNMAIDHTSLHVPEDKFQACLEVYLAALKPLGYEVVYQFGPHVVGLGSKKDAVKDYKPTDFWVMGTKEATASGSHIAFRAEDRATVDAFHAAAVGVGAKDNGAPGLRPDYHPNYYGAFVLDPVGNNIEAVCHFPA</sequence>
<name>A0A0B4GLL2_METAF</name>
<accession>A0A0B4GLL2</accession>
<evidence type="ECO:0000313" key="3">
    <source>
        <dbReference type="Proteomes" id="UP000031186"/>
    </source>
</evidence>
<dbReference type="AlphaFoldDB" id="A0A0B4GLL2"/>
<dbReference type="Proteomes" id="UP000031186">
    <property type="component" value="Unassembled WGS sequence"/>
</dbReference>
<gene>
    <name evidence="2" type="ORF">MAN_01663</name>
</gene>
<dbReference type="Gene3D" id="3.10.180.10">
    <property type="entry name" value="2,3-Dihydroxybiphenyl 1,2-Dioxygenase, domain 1"/>
    <property type="match status" value="1"/>
</dbReference>
<evidence type="ECO:0000259" key="1">
    <source>
        <dbReference type="PROSITE" id="PS51819"/>
    </source>
</evidence>
<dbReference type="PROSITE" id="PS51819">
    <property type="entry name" value="VOC"/>
    <property type="match status" value="1"/>
</dbReference>
<proteinExistence type="predicted"/>
<dbReference type="InterPro" id="IPR037523">
    <property type="entry name" value="VOC_core"/>
</dbReference>
<evidence type="ECO:0000313" key="2">
    <source>
        <dbReference type="EMBL" id="KID69149.1"/>
    </source>
</evidence>
<dbReference type="EMBL" id="AZNF01000002">
    <property type="protein sequence ID" value="KID69149.1"/>
    <property type="molecule type" value="Genomic_DNA"/>
</dbReference>
<protein>
    <submittedName>
        <fullName evidence="2">Glyoxalase family protein</fullName>
    </submittedName>
</protein>
<organism evidence="2 3">
    <name type="scientific">Metarhizium anisopliae (strain ARSEF 549)</name>
    <dbReference type="NCBI Taxonomy" id="3151832"/>
    <lineage>
        <taxon>Eukaryota</taxon>
        <taxon>Fungi</taxon>
        <taxon>Dikarya</taxon>
        <taxon>Ascomycota</taxon>
        <taxon>Pezizomycotina</taxon>
        <taxon>Sordariomycetes</taxon>
        <taxon>Hypocreomycetidae</taxon>
        <taxon>Hypocreales</taxon>
        <taxon>Clavicipitaceae</taxon>
        <taxon>Metarhizium</taxon>
    </lineage>
</organism>
<dbReference type="VEuPathDB" id="FungiDB:MAN_01663"/>
<dbReference type="CDD" id="cd07262">
    <property type="entry name" value="VOC_like"/>
    <property type="match status" value="1"/>
</dbReference>
<keyword evidence="3" id="KW-1185">Reference proteome</keyword>
<dbReference type="PANTHER" id="PTHR35006">
    <property type="entry name" value="GLYOXALASE FAMILY PROTEIN (AFU_ORTHOLOGUE AFUA_5G14830)"/>
    <property type="match status" value="1"/>
</dbReference>
<dbReference type="SUPFAM" id="SSF54593">
    <property type="entry name" value="Glyoxalase/Bleomycin resistance protein/Dihydroxybiphenyl dioxygenase"/>
    <property type="match status" value="1"/>
</dbReference>
<feature type="non-terminal residue" evidence="2">
    <location>
        <position position="1"/>
    </location>
</feature>
<dbReference type="OrthoDB" id="10249419at2759"/>
<reference evidence="2 3" key="1">
    <citation type="journal article" date="2014" name="Proc. Natl. Acad. Sci. U.S.A.">
        <title>Trajectory and genomic determinants of fungal-pathogen speciation and host adaptation.</title>
        <authorList>
            <person name="Hu X."/>
            <person name="Xiao G."/>
            <person name="Zheng P."/>
            <person name="Shang Y."/>
            <person name="Su Y."/>
            <person name="Zhang X."/>
            <person name="Liu X."/>
            <person name="Zhan S."/>
            <person name="St Leger R.J."/>
            <person name="Wang C."/>
        </authorList>
    </citation>
    <scope>NUCLEOTIDE SEQUENCE [LARGE SCALE GENOMIC DNA]</scope>
    <source>
        <strain evidence="2 3">ARSEF 549</strain>
    </source>
</reference>
<comment type="caution">
    <text evidence="2">The sequence shown here is derived from an EMBL/GenBank/DDBJ whole genome shotgun (WGS) entry which is preliminary data.</text>
</comment>